<feature type="region of interest" description="Disordered" evidence="1">
    <location>
        <begin position="1"/>
        <end position="68"/>
    </location>
</feature>
<evidence type="ECO:0000256" key="1">
    <source>
        <dbReference type="SAM" id="MobiDB-lite"/>
    </source>
</evidence>
<name>A0AAV1C5U5_OLDCO</name>
<keyword evidence="3" id="KW-1185">Reference proteome</keyword>
<accession>A0AAV1C5U5</accession>
<dbReference type="AlphaFoldDB" id="A0AAV1C5U5"/>
<organism evidence="2 3">
    <name type="scientific">Oldenlandia corymbosa var. corymbosa</name>
    <dbReference type="NCBI Taxonomy" id="529605"/>
    <lineage>
        <taxon>Eukaryota</taxon>
        <taxon>Viridiplantae</taxon>
        <taxon>Streptophyta</taxon>
        <taxon>Embryophyta</taxon>
        <taxon>Tracheophyta</taxon>
        <taxon>Spermatophyta</taxon>
        <taxon>Magnoliopsida</taxon>
        <taxon>eudicotyledons</taxon>
        <taxon>Gunneridae</taxon>
        <taxon>Pentapetalae</taxon>
        <taxon>asterids</taxon>
        <taxon>lamiids</taxon>
        <taxon>Gentianales</taxon>
        <taxon>Rubiaceae</taxon>
        <taxon>Rubioideae</taxon>
        <taxon>Spermacoceae</taxon>
        <taxon>Hedyotis-Oldenlandia complex</taxon>
        <taxon>Oldenlandia</taxon>
    </lineage>
</organism>
<reference evidence="2" key="1">
    <citation type="submission" date="2023-03" db="EMBL/GenBank/DDBJ databases">
        <authorList>
            <person name="Julca I."/>
        </authorList>
    </citation>
    <scope>NUCLEOTIDE SEQUENCE</scope>
</reference>
<evidence type="ECO:0000313" key="2">
    <source>
        <dbReference type="EMBL" id="CAI9090413.1"/>
    </source>
</evidence>
<dbReference type="Proteomes" id="UP001161247">
    <property type="component" value="Chromosome 1"/>
</dbReference>
<dbReference type="EMBL" id="OX459118">
    <property type="protein sequence ID" value="CAI9090413.1"/>
    <property type="molecule type" value="Genomic_DNA"/>
</dbReference>
<gene>
    <name evidence="2" type="ORF">OLC1_LOCUS2579</name>
</gene>
<protein>
    <submittedName>
        <fullName evidence="2">OLC1v1023128C1</fullName>
    </submittedName>
</protein>
<feature type="compositionally biased region" description="Basic residues" evidence="1">
    <location>
        <begin position="1"/>
        <end position="15"/>
    </location>
</feature>
<sequence length="195" mass="21828">MWRNRKKGVVLKKPKAKTDLKNNQKHVPNGGKAVGSSSGLIDKEKKSIPVDVVDIPPPIPPESGKQVDGSHSLVENVILPHSVVHEESQRLAKDQIFVSLEIPDDVSSEEEIEEIYAEDPPVRNSHQTLRQASDDGLHMTQELMMNNVVEGSRSDGELDESQGFNTVAIRRGRKTKEEWLEMQKGLEPRRSARLN</sequence>
<evidence type="ECO:0000313" key="3">
    <source>
        <dbReference type="Proteomes" id="UP001161247"/>
    </source>
</evidence>
<proteinExistence type="predicted"/>